<dbReference type="Pfam" id="PF01699">
    <property type="entry name" value="Na_Ca_ex"/>
    <property type="match status" value="2"/>
</dbReference>
<organism evidence="7 8">
    <name type="scientific">Egicoccus halophilus</name>
    <dbReference type="NCBI Taxonomy" id="1670830"/>
    <lineage>
        <taxon>Bacteria</taxon>
        <taxon>Bacillati</taxon>
        <taxon>Actinomycetota</taxon>
        <taxon>Nitriliruptoria</taxon>
        <taxon>Egicoccales</taxon>
        <taxon>Egicoccaceae</taxon>
        <taxon>Egicoccus</taxon>
    </lineage>
</organism>
<dbReference type="GO" id="GO:0016020">
    <property type="term" value="C:membrane"/>
    <property type="evidence" value="ECO:0007669"/>
    <property type="project" value="UniProtKB-SubCell"/>
</dbReference>
<feature type="transmembrane region" description="Helical" evidence="5">
    <location>
        <begin position="317"/>
        <end position="338"/>
    </location>
</feature>
<dbReference type="AlphaFoldDB" id="A0A8J3A9F2"/>
<dbReference type="OrthoDB" id="153124at2"/>
<dbReference type="Proteomes" id="UP000650511">
    <property type="component" value="Unassembled WGS sequence"/>
</dbReference>
<feature type="domain" description="Sodium/calcium exchanger membrane region" evidence="6">
    <location>
        <begin position="9"/>
        <end position="150"/>
    </location>
</feature>
<keyword evidence="2 5" id="KW-0812">Transmembrane</keyword>
<dbReference type="Gene3D" id="1.20.1420.30">
    <property type="entry name" value="NCX, central ion-binding region"/>
    <property type="match status" value="1"/>
</dbReference>
<evidence type="ECO:0000313" key="8">
    <source>
        <dbReference type="Proteomes" id="UP000650511"/>
    </source>
</evidence>
<gene>
    <name evidence="7" type="ORF">GCM10011354_25280</name>
</gene>
<feature type="transmembrane region" description="Helical" evidence="5">
    <location>
        <begin position="191"/>
        <end position="213"/>
    </location>
</feature>
<name>A0A8J3A9F2_9ACTN</name>
<dbReference type="RefSeq" id="WP_130651113.1">
    <property type="nucleotide sequence ID" value="NZ_BMHA01000009.1"/>
</dbReference>
<comment type="subcellular location">
    <subcellularLocation>
        <location evidence="1">Membrane</location>
        <topology evidence="1">Multi-pass membrane protein</topology>
    </subcellularLocation>
</comment>
<dbReference type="EMBL" id="BMHA01000009">
    <property type="protein sequence ID" value="GGI07676.1"/>
    <property type="molecule type" value="Genomic_DNA"/>
</dbReference>
<comment type="caution">
    <text evidence="7">The sequence shown here is derived from an EMBL/GenBank/DDBJ whole genome shotgun (WGS) entry which is preliminary data.</text>
</comment>
<feature type="transmembrane region" description="Helical" evidence="5">
    <location>
        <begin position="74"/>
        <end position="96"/>
    </location>
</feature>
<evidence type="ECO:0000256" key="4">
    <source>
        <dbReference type="ARBA" id="ARBA00023136"/>
    </source>
</evidence>
<evidence type="ECO:0000259" key="6">
    <source>
        <dbReference type="Pfam" id="PF01699"/>
    </source>
</evidence>
<dbReference type="GO" id="GO:0055085">
    <property type="term" value="P:transmembrane transport"/>
    <property type="evidence" value="ECO:0007669"/>
    <property type="project" value="InterPro"/>
</dbReference>
<accession>A0A8J3A9F2</accession>
<feature type="transmembrane region" description="Helical" evidence="5">
    <location>
        <begin position="255"/>
        <end position="278"/>
    </location>
</feature>
<dbReference type="InterPro" id="IPR004837">
    <property type="entry name" value="NaCa_Exmemb"/>
</dbReference>
<protein>
    <submittedName>
        <fullName evidence="7">Cation transporter</fullName>
    </submittedName>
</protein>
<feature type="transmembrane region" description="Helical" evidence="5">
    <location>
        <begin position="290"/>
        <end position="310"/>
    </location>
</feature>
<evidence type="ECO:0000256" key="1">
    <source>
        <dbReference type="ARBA" id="ARBA00004141"/>
    </source>
</evidence>
<keyword evidence="3 5" id="KW-1133">Transmembrane helix</keyword>
<proteinExistence type="predicted"/>
<feature type="transmembrane region" description="Helical" evidence="5">
    <location>
        <begin position="225"/>
        <end position="248"/>
    </location>
</feature>
<evidence type="ECO:0000256" key="2">
    <source>
        <dbReference type="ARBA" id="ARBA00022692"/>
    </source>
</evidence>
<keyword evidence="8" id="KW-1185">Reference proteome</keyword>
<feature type="transmembrane region" description="Helical" evidence="5">
    <location>
        <begin position="108"/>
        <end position="128"/>
    </location>
</feature>
<dbReference type="InterPro" id="IPR044880">
    <property type="entry name" value="NCX_ion-bd_dom_sf"/>
</dbReference>
<keyword evidence="4 5" id="KW-0472">Membrane</keyword>
<feature type="transmembrane region" description="Helical" evidence="5">
    <location>
        <begin position="134"/>
        <end position="156"/>
    </location>
</feature>
<feature type="domain" description="Sodium/calcium exchanger membrane region" evidence="6">
    <location>
        <begin position="192"/>
        <end position="338"/>
    </location>
</feature>
<reference evidence="7" key="1">
    <citation type="journal article" date="2014" name="Int. J. Syst. Evol. Microbiol.">
        <title>Complete genome sequence of Corynebacterium casei LMG S-19264T (=DSM 44701T), isolated from a smear-ripened cheese.</title>
        <authorList>
            <consortium name="US DOE Joint Genome Institute (JGI-PGF)"/>
            <person name="Walter F."/>
            <person name="Albersmeier A."/>
            <person name="Kalinowski J."/>
            <person name="Ruckert C."/>
        </authorList>
    </citation>
    <scope>NUCLEOTIDE SEQUENCE</scope>
    <source>
        <strain evidence="7">CGMCC 1.14988</strain>
    </source>
</reference>
<evidence type="ECO:0000313" key="7">
    <source>
        <dbReference type="EMBL" id="GGI07676.1"/>
    </source>
</evidence>
<reference evidence="7" key="2">
    <citation type="submission" date="2020-09" db="EMBL/GenBank/DDBJ databases">
        <authorList>
            <person name="Sun Q."/>
            <person name="Zhou Y."/>
        </authorList>
    </citation>
    <scope>NUCLEOTIDE SEQUENCE</scope>
    <source>
        <strain evidence="7">CGMCC 1.14988</strain>
    </source>
</reference>
<evidence type="ECO:0000256" key="5">
    <source>
        <dbReference type="SAM" id="Phobius"/>
    </source>
</evidence>
<sequence length="339" mass="33857">MPILSLPVALLALALAAGAIALAGPRMVRVADRLADVTGLGEAFVGAVLVGAATSLPDILATALPAVRGFAELAVGNALGGVLGQTAFLAIADLTYRRANLEHAAASLPNLVQGTLLITLLGGVMVLFTAPEGAVLGVHPGSLVLLVVYGYGLRLVTETSQAPMWRAVETEETTLDVPDEPVSDDGAPARLWGAFAGLAAVLAGAGITLAVAGESLVSQAGWNEAAVGVFLTGVGSSLAELVVSIAAIRAGALTLAVGNVIGGNTFDTLLVVVADIAYRDGSVYAAVGSSAPLVTALALVATAVITLGLLRRERHGVGNIGVESVVVLLLYVGAIALVV</sequence>
<evidence type="ECO:0000256" key="3">
    <source>
        <dbReference type="ARBA" id="ARBA00022989"/>
    </source>
</evidence>